<dbReference type="PROSITE" id="PS51375">
    <property type="entry name" value="PPR"/>
    <property type="match status" value="3"/>
</dbReference>
<evidence type="ECO:0000256" key="3">
    <source>
        <dbReference type="PROSITE-ProRule" id="PRU00708"/>
    </source>
</evidence>
<dbReference type="InterPro" id="IPR046848">
    <property type="entry name" value="E_motif"/>
</dbReference>
<dbReference type="Pfam" id="PF13041">
    <property type="entry name" value="PPR_2"/>
    <property type="match status" value="1"/>
</dbReference>
<evidence type="ECO:0000313" key="4">
    <source>
        <dbReference type="EMBL" id="VVV88480.1"/>
    </source>
</evidence>
<name>A0A5K0ZHF9_9MAGN</name>
<dbReference type="InterPro" id="IPR046960">
    <property type="entry name" value="PPR_At4g14850-like_plant"/>
</dbReference>
<gene>
    <name evidence="4" type="ORF">NYM_LOCUS10543</name>
</gene>
<organism evidence="4">
    <name type="scientific">Nymphaea colorata</name>
    <name type="common">pocket water lily</name>
    <dbReference type="NCBI Taxonomy" id="210225"/>
    <lineage>
        <taxon>Eukaryota</taxon>
        <taxon>Viridiplantae</taxon>
        <taxon>Streptophyta</taxon>
        <taxon>Embryophyta</taxon>
        <taxon>Tracheophyta</taxon>
        <taxon>Spermatophyta</taxon>
        <taxon>Magnoliopsida</taxon>
        <taxon>Nymphaeales</taxon>
        <taxon>Nymphaeaceae</taxon>
        <taxon>Nymphaea</taxon>
    </lineage>
</organism>
<dbReference type="OMA" id="VHSYAKR"/>
<dbReference type="AlphaFoldDB" id="A0A5K0ZHF9"/>
<dbReference type="OrthoDB" id="1863268at2759"/>
<comment type="similarity">
    <text evidence="1">Belongs to the PPR family. PCMP-H subfamily.</text>
</comment>
<dbReference type="InterPro" id="IPR002885">
    <property type="entry name" value="PPR_rpt"/>
</dbReference>
<proteinExistence type="inferred from homology"/>
<dbReference type="FunFam" id="1.25.40.10:FF:000690">
    <property type="entry name" value="Pentatricopeptide repeat-containing protein"/>
    <property type="match status" value="1"/>
</dbReference>
<dbReference type="Gene3D" id="1.25.40.10">
    <property type="entry name" value="Tetratricopeptide repeat domain"/>
    <property type="match status" value="2"/>
</dbReference>
<reference evidence="4" key="1">
    <citation type="submission" date="2019-09" db="EMBL/GenBank/DDBJ databases">
        <authorList>
            <person name="Zhang L."/>
        </authorList>
    </citation>
    <scope>NUCLEOTIDE SEQUENCE</scope>
</reference>
<dbReference type="NCBIfam" id="TIGR00756">
    <property type="entry name" value="PPR"/>
    <property type="match status" value="4"/>
</dbReference>
<dbReference type="InterPro" id="IPR011990">
    <property type="entry name" value="TPR-like_helical_dom_sf"/>
</dbReference>
<sequence length="519" mass="57090">MSQQQQVVALLHRSIRSLRSLQQLHAYLLKSGLDSHQLPLSRLLLLLLTSSSSLSYACSIYRHSRTRNLFMANTIIRGHSQSDNPHVAVLVYMDLLKQGGQGNNFTFPPLIKASVRSDPAGKLGRQVHAHVVVSGAVNDSDVFVRSALVQMYSSNLDMAAARKLFDGSSARDVVLWTAMIDGYARNNDIVAARQLFDEMPERTTVSWSAMIAGYVRVGMFMEALGLFQRMQFVGTEPNESIVVSVLSACAHLGALAQGRWLHAYIARMGMEPNVFIGTALIDMYSKCGCIDQALLVFEGMLEKDVKSWNCIITALAMNGDARRALEFFSDMQKSGVRPNNVTFIAVLSSCAHAGLVEDGCHCFDLMVNVYQIDAKPEHYACMVDLLGRAGYLNEAEKFANASAQPDINIWGALLGACRIHGKVEIGDRVRKRMAQFGMNDCGSRVLLYNLYKSAGWLADANSVRKSIDDKGLTKVPGCSFIEVNGKIQEFLAGNSLHPCSTETLEMLEIMARTLIMEGG</sequence>
<feature type="repeat" description="PPR" evidence="3">
    <location>
        <begin position="172"/>
        <end position="202"/>
    </location>
</feature>
<evidence type="ECO:0008006" key="5">
    <source>
        <dbReference type="Google" id="ProtNLM"/>
    </source>
</evidence>
<dbReference type="Gramene" id="NC14G0010690.1">
    <property type="protein sequence ID" value="NC14G0010690.1:cds"/>
    <property type="gene ID" value="NC14G0010690"/>
</dbReference>
<dbReference type="GO" id="GO:0009451">
    <property type="term" value="P:RNA modification"/>
    <property type="evidence" value="ECO:0007669"/>
    <property type="project" value="InterPro"/>
</dbReference>
<dbReference type="EMBL" id="LR721779">
    <property type="protein sequence ID" value="VVV88480.1"/>
    <property type="molecule type" value="Genomic_DNA"/>
</dbReference>
<evidence type="ECO:0000256" key="1">
    <source>
        <dbReference type="ARBA" id="ARBA00006643"/>
    </source>
</evidence>
<dbReference type="Pfam" id="PF20431">
    <property type="entry name" value="E_motif"/>
    <property type="match status" value="1"/>
</dbReference>
<dbReference type="PANTHER" id="PTHR47926">
    <property type="entry name" value="PENTATRICOPEPTIDE REPEAT-CONTAINING PROTEIN"/>
    <property type="match status" value="1"/>
</dbReference>
<keyword evidence="2" id="KW-0677">Repeat</keyword>
<dbReference type="PANTHER" id="PTHR47926:SF436">
    <property type="entry name" value="PENTATRICOPEPTIDE REPEAT-CONTAINING PROTEIN ELI1, CHLOROPLASTIC-LIKE ISOFORM X2"/>
    <property type="match status" value="1"/>
</dbReference>
<accession>A0A5K0ZHF9</accession>
<dbReference type="Pfam" id="PF01535">
    <property type="entry name" value="PPR"/>
    <property type="match status" value="2"/>
</dbReference>
<dbReference type="FunFam" id="1.25.40.10:FF:000348">
    <property type="entry name" value="Pentatricopeptide repeat-containing protein chloroplastic"/>
    <property type="match status" value="1"/>
</dbReference>
<evidence type="ECO:0000256" key="2">
    <source>
        <dbReference type="ARBA" id="ARBA00022737"/>
    </source>
</evidence>
<protein>
    <recommendedName>
        <fullName evidence="5">Pentacotripeptide-repeat region of PRORP domain-containing protein</fullName>
    </recommendedName>
</protein>
<dbReference type="GO" id="GO:0003729">
    <property type="term" value="F:mRNA binding"/>
    <property type="evidence" value="ECO:0007669"/>
    <property type="project" value="UniProtKB-ARBA"/>
</dbReference>
<feature type="repeat" description="PPR" evidence="3">
    <location>
        <begin position="203"/>
        <end position="237"/>
    </location>
</feature>
<feature type="repeat" description="PPR" evidence="3">
    <location>
        <begin position="304"/>
        <end position="338"/>
    </location>
</feature>